<dbReference type="AlphaFoldDB" id="A0A0N4Y7A9"/>
<feature type="chain" id="PRO_5043125342" evidence="1">
    <location>
        <begin position="24"/>
        <end position="66"/>
    </location>
</feature>
<dbReference type="PROSITE" id="PS51257">
    <property type="entry name" value="PROKAR_LIPOPROTEIN"/>
    <property type="match status" value="1"/>
</dbReference>
<dbReference type="WBParaSite" id="NBR_0001203401-mRNA-1">
    <property type="protein sequence ID" value="NBR_0001203401-mRNA-1"/>
    <property type="gene ID" value="NBR_0001203401"/>
</dbReference>
<evidence type="ECO:0000313" key="4">
    <source>
        <dbReference type="WBParaSite" id="NBR_0001203401-mRNA-1"/>
    </source>
</evidence>
<sequence>MRSGAPTFLNFMAILGCLHSAKCVLRFFLQIPNIYATKELRADLEARARKNIENEIRLLETGARTY</sequence>
<reference evidence="2 3" key="2">
    <citation type="submission" date="2018-11" db="EMBL/GenBank/DDBJ databases">
        <authorList>
            <consortium name="Pathogen Informatics"/>
        </authorList>
    </citation>
    <scope>NUCLEOTIDE SEQUENCE [LARGE SCALE GENOMIC DNA]</scope>
</reference>
<proteinExistence type="predicted"/>
<dbReference type="Proteomes" id="UP000271162">
    <property type="component" value="Unassembled WGS sequence"/>
</dbReference>
<dbReference type="EMBL" id="UYSL01020659">
    <property type="protein sequence ID" value="VDL75624.1"/>
    <property type="molecule type" value="Genomic_DNA"/>
</dbReference>
<protein>
    <submittedName>
        <fullName evidence="2 4">Uncharacterized protein</fullName>
    </submittedName>
</protein>
<evidence type="ECO:0000313" key="3">
    <source>
        <dbReference type="Proteomes" id="UP000271162"/>
    </source>
</evidence>
<keyword evidence="1" id="KW-0732">Signal</keyword>
<organism evidence="4">
    <name type="scientific">Nippostrongylus brasiliensis</name>
    <name type="common">Rat hookworm</name>
    <dbReference type="NCBI Taxonomy" id="27835"/>
    <lineage>
        <taxon>Eukaryota</taxon>
        <taxon>Metazoa</taxon>
        <taxon>Ecdysozoa</taxon>
        <taxon>Nematoda</taxon>
        <taxon>Chromadorea</taxon>
        <taxon>Rhabditida</taxon>
        <taxon>Rhabditina</taxon>
        <taxon>Rhabditomorpha</taxon>
        <taxon>Strongyloidea</taxon>
        <taxon>Heligmosomidae</taxon>
        <taxon>Nippostrongylus</taxon>
    </lineage>
</organism>
<feature type="signal peptide" evidence="1">
    <location>
        <begin position="1"/>
        <end position="23"/>
    </location>
</feature>
<reference evidence="4" key="1">
    <citation type="submission" date="2017-02" db="UniProtKB">
        <authorList>
            <consortium name="WormBaseParasite"/>
        </authorList>
    </citation>
    <scope>IDENTIFICATION</scope>
</reference>
<keyword evidence="3" id="KW-1185">Reference proteome</keyword>
<evidence type="ECO:0000256" key="1">
    <source>
        <dbReference type="SAM" id="SignalP"/>
    </source>
</evidence>
<accession>A0A0N4Y7A9</accession>
<evidence type="ECO:0000313" key="2">
    <source>
        <dbReference type="EMBL" id="VDL75624.1"/>
    </source>
</evidence>
<gene>
    <name evidence="2" type="ORF">NBR_LOCUS12035</name>
</gene>
<name>A0A0N4Y7A9_NIPBR</name>